<evidence type="ECO:0000313" key="2">
    <source>
        <dbReference type="Proteomes" id="UP000732399"/>
    </source>
</evidence>
<protein>
    <recommendedName>
        <fullName evidence="3">Peptidase inhibitor I78 family protein</fullName>
    </recommendedName>
</protein>
<dbReference type="InterPro" id="IPR021719">
    <property type="entry name" value="Prot_inh_I78"/>
</dbReference>
<proteinExistence type="predicted"/>
<dbReference type="Pfam" id="PF11720">
    <property type="entry name" value="Inhibitor_I78"/>
    <property type="match status" value="1"/>
</dbReference>
<accession>A0ABX1CSN5</accession>
<organism evidence="1 2">
    <name type="scientific">Sphingomonas corticis</name>
    <dbReference type="NCBI Taxonomy" id="2722791"/>
    <lineage>
        <taxon>Bacteria</taxon>
        <taxon>Pseudomonadati</taxon>
        <taxon>Pseudomonadota</taxon>
        <taxon>Alphaproteobacteria</taxon>
        <taxon>Sphingomonadales</taxon>
        <taxon>Sphingomonadaceae</taxon>
        <taxon>Sphingomonas</taxon>
    </lineage>
</organism>
<sequence>MVVTASVLQAAAPFGEPAAAAAAPTPCLAAVAQAVSARDGGAPPSLAIGTVLSARDRDRLAAVGPATIRLLAPGDMATMDHRPGRLNLELDPHGRILRHRCG</sequence>
<dbReference type="Proteomes" id="UP000732399">
    <property type="component" value="Unassembled WGS sequence"/>
</dbReference>
<evidence type="ECO:0000313" key="1">
    <source>
        <dbReference type="EMBL" id="NJR79958.1"/>
    </source>
</evidence>
<comment type="caution">
    <text evidence="1">The sequence shown here is derived from an EMBL/GenBank/DDBJ whole genome shotgun (WGS) entry which is preliminary data.</text>
</comment>
<dbReference type="EMBL" id="JAAVJH010000011">
    <property type="protein sequence ID" value="NJR79958.1"/>
    <property type="molecule type" value="Genomic_DNA"/>
</dbReference>
<gene>
    <name evidence="1" type="ORF">HBH26_15330</name>
</gene>
<name>A0ABX1CSN5_9SPHN</name>
<evidence type="ECO:0008006" key="3">
    <source>
        <dbReference type="Google" id="ProtNLM"/>
    </source>
</evidence>
<reference evidence="1 2" key="1">
    <citation type="submission" date="2020-03" db="EMBL/GenBank/DDBJ databases">
        <authorList>
            <person name="Wang L."/>
            <person name="He N."/>
            <person name="Li Y."/>
            <person name="Fang Y."/>
            <person name="Zhang F."/>
        </authorList>
    </citation>
    <scope>NUCLEOTIDE SEQUENCE [LARGE SCALE GENOMIC DNA]</scope>
    <source>
        <strain evidence="1 2">36D10-4-7</strain>
    </source>
</reference>
<dbReference type="Gene3D" id="3.30.10.10">
    <property type="entry name" value="Trypsin Inhibitor V, subunit A"/>
    <property type="match status" value="1"/>
</dbReference>
<keyword evidence="2" id="KW-1185">Reference proteome</keyword>